<protein>
    <submittedName>
        <fullName evidence="1">Uncharacterized protein</fullName>
    </submittedName>
</protein>
<gene>
    <name evidence="1" type="ORF">N7468_003779</name>
</gene>
<evidence type="ECO:0000313" key="2">
    <source>
        <dbReference type="Proteomes" id="UP001150941"/>
    </source>
</evidence>
<dbReference type="OrthoDB" id="538223at2759"/>
<name>A0A9W9P7K8_9EURO</name>
<proteinExistence type="predicted"/>
<reference evidence="1" key="2">
    <citation type="journal article" date="2023" name="IMA Fungus">
        <title>Comparative genomic study of the Penicillium genus elucidates a diverse pangenome and 15 lateral gene transfer events.</title>
        <authorList>
            <person name="Petersen C."/>
            <person name="Sorensen T."/>
            <person name="Nielsen M.R."/>
            <person name="Sondergaard T.E."/>
            <person name="Sorensen J.L."/>
            <person name="Fitzpatrick D.A."/>
            <person name="Frisvad J.C."/>
            <person name="Nielsen K.L."/>
        </authorList>
    </citation>
    <scope>NUCLEOTIDE SEQUENCE</scope>
    <source>
        <strain evidence="1">IBT 19713</strain>
    </source>
</reference>
<accession>A0A9W9P7K8</accession>
<reference evidence="1" key="1">
    <citation type="submission" date="2022-11" db="EMBL/GenBank/DDBJ databases">
        <authorList>
            <person name="Petersen C."/>
        </authorList>
    </citation>
    <scope>NUCLEOTIDE SEQUENCE</scope>
    <source>
        <strain evidence="1">IBT 19713</strain>
    </source>
</reference>
<sequence length="174" mass="19835">MNFTPPSTDQIPTAWKKEVDKWMTYHVDFGAILMYAQGDVPVSDLEEVVRIAKDNYIKTVLFDEELCSNFLTPAPGLDTLRQKSPLELLEHHVLHQDKGWKPTTGNNSGDLDWYPFNYVVVGPSWRSEGVLVVDLASENDDYRIDSCMFKPEDLGLPLTSMIMGDEYFETLKKA</sequence>
<dbReference type="EMBL" id="JAPQKS010000003">
    <property type="protein sequence ID" value="KAJ5239160.1"/>
    <property type="molecule type" value="Genomic_DNA"/>
</dbReference>
<dbReference type="RefSeq" id="XP_058332079.1">
    <property type="nucleotide sequence ID" value="XM_058473076.1"/>
</dbReference>
<dbReference type="GeneID" id="83200379"/>
<keyword evidence="2" id="KW-1185">Reference proteome</keyword>
<dbReference type="Proteomes" id="UP001150941">
    <property type="component" value="Unassembled WGS sequence"/>
</dbReference>
<evidence type="ECO:0000313" key="1">
    <source>
        <dbReference type="EMBL" id="KAJ5239160.1"/>
    </source>
</evidence>
<comment type="caution">
    <text evidence="1">The sequence shown here is derived from an EMBL/GenBank/DDBJ whole genome shotgun (WGS) entry which is preliminary data.</text>
</comment>
<dbReference type="AlphaFoldDB" id="A0A9W9P7K8"/>
<organism evidence="1 2">
    <name type="scientific">Penicillium chermesinum</name>
    <dbReference type="NCBI Taxonomy" id="63820"/>
    <lineage>
        <taxon>Eukaryota</taxon>
        <taxon>Fungi</taxon>
        <taxon>Dikarya</taxon>
        <taxon>Ascomycota</taxon>
        <taxon>Pezizomycotina</taxon>
        <taxon>Eurotiomycetes</taxon>
        <taxon>Eurotiomycetidae</taxon>
        <taxon>Eurotiales</taxon>
        <taxon>Aspergillaceae</taxon>
        <taxon>Penicillium</taxon>
    </lineage>
</organism>